<dbReference type="GO" id="GO:0006351">
    <property type="term" value="P:DNA-templated transcription"/>
    <property type="evidence" value="ECO:0007669"/>
    <property type="project" value="InterPro"/>
</dbReference>
<feature type="compositionally biased region" description="Pro residues" evidence="6">
    <location>
        <begin position="1"/>
        <end position="15"/>
    </location>
</feature>
<evidence type="ECO:0000256" key="2">
    <source>
        <dbReference type="ARBA" id="ARBA00023015"/>
    </source>
</evidence>
<dbReference type="SUPFAM" id="SSF57701">
    <property type="entry name" value="Zn2/Cys6 DNA-binding domain"/>
    <property type="match status" value="1"/>
</dbReference>
<organism evidence="8 9">
    <name type="scientific">Penicillium daleae</name>
    <dbReference type="NCBI Taxonomy" id="63821"/>
    <lineage>
        <taxon>Eukaryota</taxon>
        <taxon>Fungi</taxon>
        <taxon>Dikarya</taxon>
        <taxon>Ascomycota</taxon>
        <taxon>Pezizomycotina</taxon>
        <taxon>Eurotiomycetes</taxon>
        <taxon>Eurotiomycetidae</taxon>
        <taxon>Eurotiales</taxon>
        <taxon>Aspergillaceae</taxon>
        <taxon>Penicillium</taxon>
    </lineage>
</organism>
<dbReference type="PANTHER" id="PTHR47840">
    <property type="entry name" value="ZN(II)2CYS6 TRANSCRIPTION FACTOR (EUROFUNG)-RELATED"/>
    <property type="match status" value="1"/>
</dbReference>
<reference evidence="8" key="2">
    <citation type="journal article" date="2023" name="IMA Fungus">
        <title>Comparative genomic study of the Penicillium genus elucidates a diverse pangenome and 15 lateral gene transfer events.</title>
        <authorList>
            <person name="Petersen C."/>
            <person name="Sorensen T."/>
            <person name="Nielsen M.R."/>
            <person name="Sondergaard T.E."/>
            <person name="Sorensen J.L."/>
            <person name="Fitzpatrick D.A."/>
            <person name="Frisvad J.C."/>
            <person name="Nielsen K.L."/>
        </authorList>
    </citation>
    <scope>NUCLEOTIDE SEQUENCE</scope>
    <source>
        <strain evidence="8">IBT 16125</strain>
    </source>
</reference>
<dbReference type="SMART" id="SM00066">
    <property type="entry name" value="GAL4"/>
    <property type="match status" value="1"/>
</dbReference>
<feature type="compositionally biased region" description="Pro residues" evidence="6">
    <location>
        <begin position="617"/>
        <end position="626"/>
    </location>
</feature>
<dbReference type="GO" id="GO:0000981">
    <property type="term" value="F:DNA-binding transcription factor activity, RNA polymerase II-specific"/>
    <property type="evidence" value="ECO:0007669"/>
    <property type="project" value="InterPro"/>
</dbReference>
<feature type="domain" description="Zn(2)-C6 fungal-type" evidence="7">
    <location>
        <begin position="28"/>
        <end position="59"/>
    </location>
</feature>
<evidence type="ECO:0000259" key="7">
    <source>
        <dbReference type="PROSITE" id="PS00463"/>
    </source>
</evidence>
<keyword evidence="9" id="KW-1185">Reference proteome</keyword>
<dbReference type="Gene3D" id="4.10.240.10">
    <property type="entry name" value="Zn(2)-C6 fungal-type DNA-binding domain"/>
    <property type="match status" value="1"/>
</dbReference>
<dbReference type="GeneID" id="81595368"/>
<dbReference type="PROSITE" id="PS00463">
    <property type="entry name" value="ZN2_CY6_FUNGAL_1"/>
    <property type="match status" value="1"/>
</dbReference>
<keyword evidence="3" id="KW-0238">DNA-binding</keyword>
<dbReference type="EMBL" id="JAPVEA010000002">
    <property type="protein sequence ID" value="KAJ5460190.1"/>
    <property type="molecule type" value="Genomic_DNA"/>
</dbReference>
<evidence type="ECO:0000313" key="8">
    <source>
        <dbReference type="EMBL" id="KAJ5460190.1"/>
    </source>
</evidence>
<feature type="compositionally biased region" description="Polar residues" evidence="6">
    <location>
        <begin position="114"/>
        <end position="127"/>
    </location>
</feature>
<keyword evidence="4" id="KW-0804">Transcription</keyword>
<keyword evidence="2" id="KW-0805">Transcription regulation</keyword>
<reference evidence="8" key="1">
    <citation type="submission" date="2022-12" db="EMBL/GenBank/DDBJ databases">
        <authorList>
            <person name="Petersen C."/>
        </authorList>
    </citation>
    <scope>NUCLEOTIDE SEQUENCE</scope>
    <source>
        <strain evidence="8">IBT 16125</strain>
    </source>
</reference>
<evidence type="ECO:0000256" key="6">
    <source>
        <dbReference type="SAM" id="MobiDB-lite"/>
    </source>
</evidence>
<dbReference type="AlphaFoldDB" id="A0AAD6CE23"/>
<dbReference type="CDD" id="cd12148">
    <property type="entry name" value="fungal_TF_MHR"/>
    <property type="match status" value="1"/>
</dbReference>
<evidence type="ECO:0000256" key="4">
    <source>
        <dbReference type="ARBA" id="ARBA00023163"/>
    </source>
</evidence>
<feature type="region of interest" description="Disordered" evidence="6">
    <location>
        <begin position="611"/>
        <end position="649"/>
    </location>
</feature>
<name>A0AAD6CE23_9EURO</name>
<dbReference type="RefSeq" id="XP_056769232.1">
    <property type="nucleotide sequence ID" value="XM_056905125.1"/>
</dbReference>
<comment type="caution">
    <text evidence="8">The sequence shown here is derived from an EMBL/GenBank/DDBJ whole genome shotgun (WGS) entry which is preliminary data.</text>
</comment>
<dbReference type="GO" id="GO:0008270">
    <property type="term" value="F:zinc ion binding"/>
    <property type="evidence" value="ECO:0007669"/>
    <property type="project" value="InterPro"/>
</dbReference>
<sequence>MLGNPHSPPPPPEDQQPPRKKIRKGTRSCWECKHRKVRCHYVSDGDRSCRECLVKGTVCRSQDFPEPENLRESDRASLNDRLGRVESLLERVLRRLDTLGDTGEPPVLPPIGTADSNPSSSTAVTPANENAPVLSLFDNGVLGFRRSDASPPNITLYGTTNRDWEKLRHELLALLPSQSTLKRLEEANSCWWLVRAQCFQDHEESLLSCSPASFSNHHPVIIAKALLWVVICLQQLPRGFAIDSLELPCPPAELIAKCVNIVAHSISSDETLVSSIDGLECLVLQGIFYNNDGKLRSAWLSYRRALNVGQIIGLHRLAPKGEQDSESISRARHIWNHIIYADRYLSLMLGMYHGITDGALDSQRAPSETPNSSMDLLCRIAGSIIERNQRFTTVTPLMARMTQTIDSELMSVDPREVTEETGIPSSGKSIQRAWGYNKLMTRLWYYQLLAWLHLPFLLESGTHRRYDYSRQSCLEASRHMITCYTSMRRLTAESFCCKSLDFQAFTAAVTLMINIIGPSGRPQSSPNDWRAVESVIETLEKLAEGQPPDKVATRGLSVLRTLKDVAKGEKPSQFATSAGLSTEDCQSNRIKVDIPYFGTIFLDCGIHGDSSEKQYPDPVPAQPPQPSFDKGLDESSIPDPSTRQGPFTDVAPWPEIRLEMEPADIWTFDPELAVLPPFLSDFGDNWDLGL</sequence>
<dbReference type="CDD" id="cd00067">
    <property type="entry name" value="GAL4"/>
    <property type="match status" value="1"/>
</dbReference>
<dbReference type="InterPro" id="IPR001138">
    <property type="entry name" value="Zn2Cys6_DnaBD"/>
</dbReference>
<dbReference type="PANTHER" id="PTHR47840:SF1">
    <property type="entry name" value="ZN(II)2CYS6 TRANSCRIPTION FACTOR (EUROFUNG)"/>
    <property type="match status" value="1"/>
</dbReference>
<keyword evidence="1" id="KW-0479">Metal-binding</keyword>
<dbReference type="GO" id="GO:0003677">
    <property type="term" value="F:DNA binding"/>
    <property type="evidence" value="ECO:0007669"/>
    <property type="project" value="UniProtKB-KW"/>
</dbReference>
<dbReference type="Proteomes" id="UP001213681">
    <property type="component" value="Unassembled WGS sequence"/>
</dbReference>
<evidence type="ECO:0000256" key="1">
    <source>
        <dbReference type="ARBA" id="ARBA00022723"/>
    </source>
</evidence>
<evidence type="ECO:0000256" key="5">
    <source>
        <dbReference type="ARBA" id="ARBA00023242"/>
    </source>
</evidence>
<feature type="region of interest" description="Disordered" evidence="6">
    <location>
        <begin position="1"/>
        <end position="25"/>
    </location>
</feature>
<dbReference type="InterPro" id="IPR036864">
    <property type="entry name" value="Zn2-C6_fun-type_DNA-bd_sf"/>
</dbReference>
<protein>
    <recommendedName>
        <fullName evidence="7">Zn(2)-C6 fungal-type domain-containing protein</fullName>
    </recommendedName>
</protein>
<dbReference type="InterPro" id="IPR007219">
    <property type="entry name" value="XnlR_reg_dom"/>
</dbReference>
<evidence type="ECO:0000313" key="9">
    <source>
        <dbReference type="Proteomes" id="UP001213681"/>
    </source>
</evidence>
<feature type="region of interest" description="Disordered" evidence="6">
    <location>
        <begin position="99"/>
        <end position="127"/>
    </location>
</feature>
<evidence type="ECO:0000256" key="3">
    <source>
        <dbReference type="ARBA" id="ARBA00023125"/>
    </source>
</evidence>
<keyword evidence="5" id="KW-0539">Nucleus</keyword>
<accession>A0AAD6CE23</accession>
<dbReference type="Pfam" id="PF04082">
    <property type="entry name" value="Fungal_trans"/>
    <property type="match status" value="1"/>
</dbReference>
<gene>
    <name evidence="8" type="ORF">N7458_001742</name>
</gene>
<proteinExistence type="predicted"/>